<feature type="compositionally biased region" description="Low complexity" evidence="5">
    <location>
        <begin position="166"/>
        <end position="197"/>
    </location>
</feature>
<dbReference type="VEuPathDB" id="FungiDB:HMPREF1541_07400"/>
<protein>
    <recommendedName>
        <fullName evidence="6">AAA+ ATPase domain-containing protein</fullName>
    </recommendedName>
</protein>
<evidence type="ECO:0000256" key="2">
    <source>
        <dbReference type="ARBA" id="ARBA00022741"/>
    </source>
</evidence>
<keyword evidence="2" id="KW-0547">Nucleotide-binding</keyword>
<dbReference type="GeneID" id="19974739"/>
<keyword evidence="3" id="KW-0496">Mitochondrion</keyword>
<evidence type="ECO:0000256" key="1">
    <source>
        <dbReference type="ARBA" id="ARBA00004572"/>
    </source>
</evidence>
<feature type="region of interest" description="Disordered" evidence="5">
    <location>
        <begin position="29"/>
        <end position="106"/>
    </location>
</feature>
<evidence type="ECO:0000313" key="8">
    <source>
        <dbReference type="Proteomes" id="UP000030752"/>
    </source>
</evidence>
<feature type="region of interest" description="Disordered" evidence="5">
    <location>
        <begin position="113"/>
        <end position="132"/>
    </location>
</feature>
<dbReference type="InterPro" id="IPR003959">
    <property type="entry name" value="ATPase_AAA_core"/>
</dbReference>
<dbReference type="Pfam" id="PF17862">
    <property type="entry name" value="AAA_lid_3"/>
    <property type="match status" value="1"/>
</dbReference>
<dbReference type="PANTHER" id="PTHR45644">
    <property type="entry name" value="AAA ATPASE, PUTATIVE (AFU_ORTHOLOGUE AFUA_2G12920)-RELATED-RELATED"/>
    <property type="match status" value="1"/>
</dbReference>
<dbReference type="STRING" id="1220924.W2RMT2"/>
<feature type="region of interest" description="Disordered" evidence="5">
    <location>
        <begin position="346"/>
        <end position="369"/>
    </location>
</feature>
<feature type="compositionally biased region" description="Low complexity" evidence="5">
    <location>
        <begin position="352"/>
        <end position="368"/>
    </location>
</feature>
<dbReference type="HOGENOM" id="CLU_004223_1_0_1"/>
<comment type="subcellular location">
    <subcellularLocation>
        <location evidence="1">Mitochondrion outer membrane</location>
        <topology evidence="1">Single-pass membrane protein</topology>
    </subcellularLocation>
</comment>
<dbReference type="Proteomes" id="UP000030752">
    <property type="component" value="Unassembled WGS sequence"/>
</dbReference>
<dbReference type="SMART" id="SM00382">
    <property type="entry name" value="AAA"/>
    <property type="match status" value="1"/>
</dbReference>
<dbReference type="Gene3D" id="3.40.50.300">
    <property type="entry name" value="P-loop containing nucleotide triphosphate hydrolases"/>
    <property type="match status" value="1"/>
</dbReference>
<dbReference type="InterPro" id="IPR041569">
    <property type="entry name" value="AAA_lid_3"/>
</dbReference>
<feature type="domain" description="AAA+ ATPase" evidence="6">
    <location>
        <begin position="747"/>
        <end position="883"/>
    </location>
</feature>
<dbReference type="AlphaFoldDB" id="W2RMT2"/>
<dbReference type="InterPro" id="IPR027417">
    <property type="entry name" value="P-loop_NTPase"/>
</dbReference>
<dbReference type="RefSeq" id="XP_008719946.1">
    <property type="nucleotide sequence ID" value="XM_008721724.1"/>
</dbReference>
<dbReference type="InterPro" id="IPR051701">
    <property type="entry name" value="Mito_OM_Translocase_MSP1"/>
</dbReference>
<feature type="compositionally biased region" description="Polar residues" evidence="5">
    <location>
        <begin position="40"/>
        <end position="58"/>
    </location>
</feature>
<feature type="region of interest" description="Disordered" evidence="5">
    <location>
        <begin position="381"/>
        <end position="404"/>
    </location>
</feature>
<dbReference type="InParanoid" id="W2RMT2"/>
<sequence length="1026" mass="113156">MHSTLQELRLTQRALRYSCRQCSARCHSPRRAFHHGPPLRNSQEPGSNTGSTPAPTSNDNKDGADRKPAIAPTLTPSNTPYLPHVPPAVGHGPPAPESDQPVAPAFYGSSWNRRQRVKAQQESSEPPTVAPQWFYDQNVTTWGEGQLTVEGRSQVRYLDEYEAEPLSRGGSPSDGSSAGPPKDENSSSTSEAVQSASKDGPEPSETGPQVGEEDSTFDRPRYYVGANQWDEILTTARGLLRGRPKQQHQGEPAALASNLVLHYAGKNGEYLLDEVVHDLASKTGSDLLTLDVQDIADLISQAGSASKDPSAVEGRMLSYDLLTEAPQPADNPPDEKAAELEAVEDDDGFDESGGFDMPGMPGASGPPMLFSKPITIDFSNFFPGPSQSRGRQKPSSLSQLLSSRSSSQQSYGQNFLSSPAVPFRNLVESLLSVLPSKKLGAQHNEERDQLSAEQNLPKQSTIIHVKDVKGIQNILVGSQFLNNLYTLVENRRNNGESIMIVGTEGPKDAAEYPASKIETVQRTPEAGEISRTIVITPMLVDKQASDVLLDDRKRRVATVNLRHLWEMMRVTSKDNFLNLEPGFWNRNICAELTDLDQLRLSKQVWSFHYVHRLASYISGIQDQEAFVELDEREEGKILPLIDAVGRKLTLSDASKFMWADKLAKEDSRRRRVFSPRRKYPSKVEKLKSSVTKHEKRLLSGVIESDKISTTFDDVHVPAETIDALQTLTTLSLVRPEAFTYGVLASDRIPGLLLYGPPGTGKTLLAKAVAKESGATMLEVSAADLNDMYVGEGEKNVKALFSLAKKLSPCVVFLDEADAMFSARSAHGRRVSHRELLNQFLKEWDGMSNDAGSAFLMVATNRPMDFDDAVLRRLPRRLLVDLPTESDRLEILKIHLKAEAVASDVSYADLAKKTPFYSGSDLKNLCVAAALNAVREENAAAKRHRTENPAAIDYVYPEKRTLTNDHFDKALQEITASVSEDMSSLKEIKKFDDVYGDKKGKKRKVPKWGFRGVTEPDGVLDTVKVRE</sequence>
<evidence type="ECO:0000259" key="6">
    <source>
        <dbReference type="SMART" id="SM00382"/>
    </source>
</evidence>
<dbReference type="Pfam" id="PF24581">
    <property type="entry name" value="DUF7608"/>
    <property type="match status" value="1"/>
</dbReference>
<keyword evidence="3" id="KW-1000">Mitochondrion outer membrane</keyword>
<evidence type="ECO:0000256" key="3">
    <source>
        <dbReference type="ARBA" id="ARBA00022787"/>
    </source>
</evidence>
<feature type="compositionally biased region" description="Basic and acidic residues" evidence="5">
    <location>
        <begin position="59"/>
        <end position="68"/>
    </location>
</feature>
<dbReference type="Gene3D" id="1.10.8.60">
    <property type="match status" value="1"/>
</dbReference>
<feature type="compositionally biased region" description="Low complexity" evidence="5">
    <location>
        <begin position="395"/>
        <end position="404"/>
    </location>
</feature>
<dbReference type="OrthoDB" id="39734at2759"/>
<dbReference type="GO" id="GO:0005741">
    <property type="term" value="C:mitochondrial outer membrane"/>
    <property type="evidence" value="ECO:0007669"/>
    <property type="project" value="UniProtKB-SubCell"/>
</dbReference>
<keyword evidence="8" id="KW-1185">Reference proteome</keyword>
<dbReference type="Pfam" id="PF00004">
    <property type="entry name" value="AAA"/>
    <property type="match status" value="1"/>
</dbReference>
<dbReference type="SUPFAM" id="SSF52540">
    <property type="entry name" value="P-loop containing nucleoside triphosphate hydrolases"/>
    <property type="match status" value="1"/>
</dbReference>
<dbReference type="InterPro" id="IPR003593">
    <property type="entry name" value="AAA+_ATPase"/>
</dbReference>
<keyword evidence="3" id="KW-0472">Membrane</keyword>
<dbReference type="InterPro" id="IPR056027">
    <property type="entry name" value="DUF7608"/>
</dbReference>
<evidence type="ECO:0000256" key="5">
    <source>
        <dbReference type="SAM" id="MobiDB-lite"/>
    </source>
</evidence>
<dbReference type="PANTHER" id="PTHR45644:SF56">
    <property type="entry name" value="AAA ATPASE, PUTATIVE (AFU_ORTHOLOGUE AFUA_2G12920)-RELATED"/>
    <property type="match status" value="1"/>
</dbReference>
<accession>W2RMT2</accession>
<reference evidence="7 8" key="1">
    <citation type="submission" date="2013-03" db="EMBL/GenBank/DDBJ databases">
        <title>The Genome Sequence of Phialophora europaea CBS 101466.</title>
        <authorList>
            <consortium name="The Broad Institute Genomics Platform"/>
            <person name="Cuomo C."/>
            <person name="de Hoog S."/>
            <person name="Gorbushina A."/>
            <person name="Walker B."/>
            <person name="Young S.K."/>
            <person name="Zeng Q."/>
            <person name="Gargeya S."/>
            <person name="Fitzgerald M."/>
            <person name="Haas B."/>
            <person name="Abouelleil A."/>
            <person name="Allen A.W."/>
            <person name="Alvarado L."/>
            <person name="Arachchi H.M."/>
            <person name="Berlin A.M."/>
            <person name="Chapman S.B."/>
            <person name="Gainer-Dewar J."/>
            <person name="Goldberg J."/>
            <person name="Griggs A."/>
            <person name="Gujja S."/>
            <person name="Hansen M."/>
            <person name="Howarth C."/>
            <person name="Imamovic A."/>
            <person name="Ireland A."/>
            <person name="Larimer J."/>
            <person name="McCowan C."/>
            <person name="Murphy C."/>
            <person name="Pearson M."/>
            <person name="Poon T.W."/>
            <person name="Priest M."/>
            <person name="Roberts A."/>
            <person name="Saif S."/>
            <person name="Shea T."/>
            <person name="Sisk P."/>
            <person name="Sykes S."/>
            <person name="Wortman J."/>
            <person name="Nusbaum C."/>
            <person name="Birren B."/>
        </authorList>
    </citation>
    <scope>NUCLEOTIDE SEQUENCE [LARGE SCALE GENOMIC DNA]</scope>
    <source>
        <strain evidence="7 8">CBS 101466</strain>
    </source>
</reference>
<proteinExistence type="predicted"/>
<dbReference type="eggNOG" id="KOG0737">
    <property type="taxonomic scope" value="Eukaryota"/>
</dbReference>
<evidence type="ECO:0000256" key="4">
    <source>
        <dbReference type="ARBA" id="ARBA00022840"/>
    </source>
</evidence>
<dbReference type="EMBL" id="KB822723">
    <property type="protein sequence ID" value="ETN37777.1"/>
    <property type="molecule type" value="Genomic_DNA"/>
</dbReference>
<name>W2RMT2_CYPE1</name>
<dbReference type="GO" id="GO:0016887">
    <property type="term" value="F:ATP hydrolysis activity"/>
    <property type="evidence" value="ECO:0007669"/>
    <property type="project" value="InterPro"/>
</dbReference>
<evidence type="ECO:0000313" key="7">
    <source>
        <dbReference type="EMBL" id="ETN37777.1"/>
    </source>
</evidence>
<gene>
    <name evidence="7" type="ORF">HMPREF1541_07400</name>
</gene>
<dbReference type="GO" id="GO:0005524">
    <property type="term" value="F:ATP binding"/>
    <property type="evidence" value="ECO:0007669"/>
    <property type="project" value="UniProtKB-KW"/>
</dbReference>
<organism evidence="7 8">
    <name type="scientific">Cyphellophora europaea (strain CBS 101466)</name>
    <name type="common">Phialophora europaea</name>
    <dbReference type="NCBI Taxonomy" id="1220924"/>
    <lineage>
        <taxon>Eukaryota</taxon>
        <taxon>Fungi</taxon>
        <taxon>Dikarya</taxon>
        <taxon>Ascomycota</taxon>
        <taxon>Pezizomycotina</taxon>
        <taxon>Eurotiomycetes</taxon>
        <taxon>Chaetothyriomycetidae</taxon>
        <taxon>Chaetothyriales</taxon>
        <taxon>Cyphellophoraceae</taxon>
        <taxon>Cyphellophora</taxon>
    </lineage>
</organism>
<feature type="region of interest" description="Disordered" evidence="5">
    <location>
        <begin position="163"/>
        <end position="220"/>
    </location>
</feature>
<keyword evidence="4" id="KW-0067">ATP-binding</keyword>